<reference evidence="3" key="1">
    <citation type="journal article" date="2019" name="Int. J. Syst. Evol. Microbiol.">
        <title>The Global Catalogue of Microorganisms (GCM) 10K type strain sequencing project: providing services to taxonomists for standard genome sequencing and annotation.</title>
        <authorList>
            <consortium name="The Broad Institute Genomics Platform"/>
            <consortium name="The Broad Institute Genome Sequencing Center for Infectious Disease"/>
            <person name="Wu L."/>
            <person name="Ma J."/>
        </authorList>
    </citation>
    <scope>NUCLEOTIDE SEQUENCE [LARGE SCALE GENOMIC DNA]</scope>
    <source>
        <strain evidence="3">KCTC 52924</strain>
    </source>
</reference>
<evidence type="ECO:0000259" key="1">
    <source>
        <dbReference type="Pfam" id="PF19089"/>
    </source>
</evidence>
<feature type="domain" description="DUF5777" evidence="1">
    <location>
        <begin position="41"/>
        <end position="286"/>
    </location>
</feature>
<evidence type="ECO:0000313" key="2">
    <source>
        <dbReference type="EMBL" id="MFD2788392.1"/>
    </source>
</evidence>
<proteinExistence type="predicted"/>
<comment type="caution">
    <text evidence="2">The sequence shown here is derived from an EMBL/GenBank/DDBJ whole genome shotgun (WGS) entry which is preliminary data.</text>
</comment>
<evidence type="ECO:0000313" key="3">
    <source>
        <dbReference type="Proteomes" id="UP001597532"/>
    </source>
</evidence>
<name>A0ABW5VBH2_9FLAO</name>
<gene>
    <name evidence="2" type="ORF">ACFS1K_01305</name>
</gene>
<dbReference type="Pfam" id="PF19089">
    <property type="entry name" value="DUF5777"/>
    <property type="match status" value="1"/>
</dbReference>
<protein>
    <submittedName>
        <fullName evidence="2">DUF5777 family beta-barrel protein</fullName>
    </submittedName>
</protein>
<dbReference type="EMBL" id="JBHUOK010000003">
    <property type="protein sequence ID" value="MFD2788392.1"/>
    <property type="molecule type" value="Genomic_DNA"/>
</dbReference>
<dbReference type="SUPFAM" id="SSF56935">
    <property type="entry name" value="Porins"/>
    <property type="match status" value="1"/>
</dbReference>
<sequence length="302" mass="34032">MKNILFYIFIFIATCNVFSQDLKDILEQESADTTFLVASTFNGTRLLNGHSVETRKEGVLEFLISHRFGRVNSGFDQLFGLDDSNIRFGLEYALNDRLTLAIGRSSFEKTYDAYAKYRLLQQKTGENPFPFSLTVLGSATEKTIKDYEPDEKPSFSDRLTYTGQLLIARKFNPNLSVQFAPTIVHFNTVPESIDPNDIVSLGFGARVKISKRVSVNGEYYYNINPFKSQDVKNSIAFGVDIETGGHIFQLILTNSVSMIEKGFLAETSGDFFNGDIHFGFNISRAFQIKKAKNSNGLKYNDD</sequence>
<keyword evidence="3" id="KW-1185">Reference proteome</keyword>
<dbReference type="RefSeq" id="WP_251807331.1">
    <property type="nucleotide sequence ID" value="NZ_CP166679.1"/>
</dbReference>
<accession>A0ABW5VBH2</accession>
<dbReference type="InterPro" id="IPR045916">
    <property type="entry name" value="DUF5777"/>
</dbReference>
<dbReference type="Proteomes" id="UP001597532">
    <property type="component" value="Unassembled WGS sequence"/>
</dbReference>
<organism evidence="2 3">
    <name type="scientific">Arenibacter antarcticus</name>
    <dbReference type="NCBI Taxonomy" id="2040469"/>
    <lineage>
        <taxon>Bacteria</taxon>
        <taxon>Pseudomonadati</taxon>
        <taxon>Bacteroidota</taxon>
        <taxon>Flavobacteriia</taxon>
        <taxon>Flavobacteriales</taxon>
        <taxon>Flavobacteriaceae</taxon>
        <taxon>Arenibacter</taxon>
    </lineage>
</organism>